<name>A0A292YJF4_9BACL</name>
<dbReference type="EC" id="2.1.1.33" evidence="9"/>
<feature type="binding site" evidence="9">
    <location>
        <position position="155"/>
    </location>
    <ligand>
        <name>substrate</name>
    </ligand>
</feature>
<dbReference type="PROSITE" id="PS51625">
    <property type="entry name" value="SAM_MT_TRMB"/>
    <property type="match status" value="1"/>
</dbReference>
<evidence type="ECO:0000256" key="7">
    <source>
        <dbReference type="ARBA" id="ARBA00060552"/>
    </source>
</evidence>
<dbReference type="InterPro" id="IPR055361">
    <property type="entry name" value="tRNA_methyltr_TrmB_bact"/>
</dbReference>
<evidence type="ECO:0000256" key="5">
    <source>
        <dbReference type="ARBA" id="ARBA00022691"/>
    </source>
</evidence>
<accession>A0A292YJF4</accession>
<protein>
    <recommendedName>
        <fullName evidence="9">tRNA (guanine-N(7)-)-methyltransferase</fullName>
        <ecNumber evidence="9">2.1.1.33</ecNumber>
    </recommendedName>
    <alternativeName>
        <fullName evidence="9">tRNA (guanine(46)-N(7))-methyltransferase</fullName>
    </alternativeName>
    <alternativeName>
        <fullName evidence="9">tRNA(m7G46)-methyltransferase</fullName>
    </alternativeName>
</protein>
<sequence length="213" mass="25096">MRIRGKQKKRQRFREMQGEFVQKPQEYKGHWNEKYFKRSAPLHIEIGTGRGQFLATMASLHPEINYVGIEKFPEVIIRAHEKKVAQNASNEALVCFDATNILEIFGESEVDRIYLNFSDPWPKKKHADQRLTSRVFLAKYRQILKPGGEIHFKTDNRQLFEFSLNTFAEMDWKLRNVTLDLHNSGFEGNVMTEYEAKFAEQGLPIYRLEALRR</sequence>
<feature type="binding site" evidence="9">
    <location>
        <position position="119"/>
    </location>
    <ligand>
        <name>S-adenosyl-L-methionine</name>
        <dbReference type="ChEBI" id="CHEBI:59789"/>
    </ligand>
</feature>
<feature type="binding site" evidence="9">
    <location>
        <position position="45"/>
    </location>
    <ligand>
        <name>S-adenosyl-L-methionine</name>
        <dbReference type="ChEBI" id="CHEBI:59789"/>
    </ligand>
</feature>
<evidence type="ECO:0000313" key="10">
    <source>
        <dbReference type="EMBL" id="GAX91237.1"/>
    </source>
</evidence>
<keyword evidence="3 9" id="KW-0489">Methyltransferase</keyword>
<comment type="pathway">
    <text evidence="7 9">tRNA modification; N(7)-methylguanine-tRNA biosynthesis.</text>
</comment>
<evidence type="ECO:0000256" key="6">
    <source>
        <dbReference type="ARBA" id="ARBA00022694"/>
    </source>
</evidence>
<evidence type="ECO:0000256" key="3">
    <source>
        <dbReference type="ARBA" id="ARBA00022603"/>
    </source>
</evidence>
<dbReference type="EMBL" id="BDUF01000086">
    <property type="protein sequence ID" value="GAX91237.1"/>
    <property type="molecule type" value="Genomic_DNA"/>
</dbReference>
<feature type="binding site" evidence="9">
    <location>
        <position position="97"/>
    </location>
    <ligand>
        <name>S-adenosyl-L-methionine</name>
        <dbReference type="ChEBI" id="CHEBI:59789"/>
    </ligand>
</feature>
<comment type="similarity">
    <text evidence="8 9">Belongs to the class I-like SAM-binding methyltransferase superfamily. TrmB family.</text>
</comment>
<feature type="binding site" evidence="9">
    <location>
        <position position="123"/>
    </location>
    <ligand>
        <name>substrate</name>
    </ligand>
</feature>
<comment type="caution">
    <text evidence="10">The sequence shown here is derived from an EMBL/GenBank/DDBJ whole genome shotgun (WGS) entry which is preliminary data.</text>
</comment>
<reference evidence="11" key="1">
    <citation type="submission" date="2017-07" db="EMBL/GenBank/DDBJ databases">
        <title>Draft genome sequence of Effusibacillus lacus strain skLN1.</title>
        <authorList>
            <person name="Watanabe M."/>
            <person name="Kojima H."/>
            <person name="Fukui M."/>
        </authorList>
    </citation>
    <scope>NUCLEOTIDE SEQUENCE [LARGE SCALE GENOMIC DNA]</scope>
    <source>
        <strain evidence="11">skLN1</strain>
    </source>
</reference>
<dbReference type="OrthoDB" id="9802090at2"/>
<dbReference type="CDD" id="cd02440">
    <property type="entry name" value="AdoMet_MTases"/>
    <property type="match status" value="1"/>
</dbReference>
<keyword evidence="11" id="KW-1185">Reference proteome</keyword>
<gene>
    <name evidence="9" type="primary">trmB</name>
    <name evidence="10" type="ORF">EFBL_2903</name>
</gene>
<proteinExistence type="inferred from homology"/>
<evidence type="ECO:0000256" key="1">
    <source>
        <dbReference type="ARBA" id="ARBA00000142"/>
    </source>
</evidence>
<dbReference type="AlphaFoldDB" id="A0A292YJF4"/>
<keyword evidence="6 9" id="KW-0819">tRNA processing</keyword>
<dbReference type="SUPFAM" id="SSF53335">
    <property type="entry name" value="S-adenosyl-L-methionine-dependent methyltransferases"/>
    <property type="match status" value="1"/>
</dbReference>
<evidence type="ECO:0000256" key="8">
    <source>
        <dbReference type="ARBA" id="ARBA00060767"/>
    </source>
</evidence>
<dbReference type="RefSeq" id="WP_096182960.1">
    <property type="nucleotide sequence ID" value="NZ_BDUF01000086.1"/>
</dbReference>
<dbReference type="GO" id="GO:0043527">
    <property type="term" value="C:tRNA methyltransferase complex"/>
    <property type="evidence" value="ECO:0007669"/>
    <property type="project" value="TreeGrafter"/>
</dbReference>
<comment type="caution">
    <text evidence="9">Lacks conserved residue(s) required for the propagation of feature annotation.</text>
</comment>
<dbReference type="Gene3D" id="3.40.50.150">
    <property type="entry name" value="Vaccinia Virus protein VP39"/>
    <property type="match status" value="1"/>
</dbReference>
<evidence type="ECO:0000313" key="11">
    <source>
        <dbReference type="Proteomes" id="UP000217785"/>
    </source>
</evidence>
<feature type="binding site" evidence="9">
    <location>
        <begin position="192"/>
        <end position="195"/>
    </location>
    <ligand>
        <name>substrate</name>
    </ligand>
</feature>
<comment type="function">
    <text evidence="2 9">Catalyzes the formation of N(7)-methylguanine at position 46 (m7G46) in tRNA.</text>
</comment>
<dbReference type="InterPro" id="IPR003358">
    <property type="entry name" value="tRNA_(Gua-N-7)_MeTrfase_Trmb"/>
</dbReference>
<evidence type="ECO:0000256" key="4">
    <source>
        <dbReference type="ARBA" id="ARBA00022679"/>
    </source>
</evidence>
<feature type="binding site" evidence="9">
    <location>
        <position position="70"/>
    </location>
    <ligand>
        <name>S-adenosyl-L-methionine</name>
        <dbReference type="ChEBI" id="CHEBI:59789"/>
    </ligand>
</feature>
<dbReference type="InterPro" id="IPR029063">
    <property type="entry name" value="SAM-dependent_MTases_sf"/>
</dbReference>
<dbReference type="PANTHER" id="PTHR23417:SF14">
    <property type="entry name" value="PENTACOTRIPEPTIDE-REPEAT REGION OF PRORP DOMAIN-CONTAINING PROTEIN"/>
    <property type="match status" value="1"/>
</dbReference>
<dbReference type="Proteomes" id="UP000217785">
    <property type="component" value="Unassembled WGS sequence"/>
</dbReference>
<dbReference type="NCBIfam" id="NF001080">
    <property type="entry name" value="PRK00121.2-2"/>
    <property type="match status" value="1"/>
</dbReference>
<dbReference type="FunFam" id="3.40.50.150:FF:000035">
    <property type="entry name" value="tRNA (guanine-N(7)-)-methyltransferase"/>
    <property type="match status" value="1"/>
</dbReference>
<dbReference type="Pfam" id="PF02390">
    <property type="entry name" value="Methyltransf_4"/>
    <property type="match status" value="1"/>
</dbReference>
<dbReference type="HAMAP" id="MF_01057">
    <property type="entry name" value="tRNA_methyltr_TrmB"/>
    <property type="match status" value="1"/>
</dbReference>
<dbReference type="UniPathway" id="UPA00989"/>
<keyword evidence="5 9" id="KW-0949">S-adenosyl-L-methionine</keyword>
<keyword evidence="4 9" id="KW-0808">Transferase</keyword>
<dbReference type="NCBIfam" id="TIGR00091">
    <property type="entry name" value="tRNA (guanosine(46)-N7)-methyltransferase TrmB"/>
    <property type="match status" value="1"/>
</dbReference>
<evidence type="ECO:0000256" key="9">
    <source>
        <dbReference type="HAMAP-Rule" id="MF_01057"/>
    </source>
</evidence>
<evidence type="ECO:0000256" key="2">
    <source>
        <dbReference type="ARBA" id="ARBA00003015"/>
    </source>
</evidence>
<organism evidence="10 11">
    <name type="scientific">Effusibacillus lacus</name>
    <dbReference type="NCBI Taxonomy" id="1348429"/>
    <lineage>
        <taxon>Bacteria</taxon>
        <taxon>Bacillati</taxon>
        <taxon>Bacillota</taxon>
        <taxon>Bacilli</taxon>
        <taxon>Bacillales</taxon>
        <taxon>Alicyclobacillaceae</taxon>
        <taxon>Effusibacillus</taxon>
    </lineage>
</organism>
<dbReference type="GO" id="GO:0008176">
    <property type="term" value="F:tRNA (guanine(46)-N7)-methyltransferase activity"/>
    <property type="evidence" value="ECO:0007669"/>
    <property type="project" value="UniProtKB-UniRule"/>
</dbReference>
<dbReference type="PANTHER" id="PTHR23417">
    <property type="entry name" value="3-DEOXY-D-MANNO-OCTULOSONIC-ACID TRANSFERASE/TRNA GUANINE-N 7 - -METHYLTRANSFERASE"/>
    <property type="match status" value="1"/>
</dbReference>
<comment type="catalytic activity">
    <reaction evidence="1 9">
        <text>guanosine(46) in tRNA + S-adenosyl-L-methionine = N(7)-methylguanosine(46) in tRNA + S-adenosyl-L-homocysteine</text>
        <dbReference type="Rhea" id="RHEA:42708"/>
        <dbReference type="Rhea" id="RHEA-COMP:10188"/>
        <dbReference type="Rhea" id="RHEA-COMP:10189"/>
        <dbReference type="ChEBI" id="CHEBI:57856"/>
        <dbReference type="ChEBI" id="CHEBI:59789"/>
        <dbReference type="ChEBI" id="CHEBI:74269"/>
        <dbReference type="ChEBI" id="CHEBI:74480"/>
        <dbReference type="EC" id="2.1.1.33"/>
    </reaction>
</comment>